<evidence type="ECO:0000313" key="12">
    <source>
        <dbReference type="Proteomes" id="UP000618591"/>
    </source>
</evidence>
<name>A0ABQ1GQ59_9SPHN</name>
<protein>
    <recommendedName>
        <fullName evidence="3">Type II secretion system protein J</fullName>
    </recommendedName>
</protein>
<dbReference type="PROSITE" id="PS00409">
    <property type="entry name" value="PROKAR_NTER_METHYL"/>
    <property type="match status" value="1"/>
</dbReference>
<dbReference type="InterPro" id="IPR051621">
    <property type="entry name" value="T2SS_protein_J"/>
</dbReference>
<comment type="caution">
    <text evidence="11">The sequence shown here is derived from an EMBL/GenBank/DDBJ whole genome shotgun (WGS) entry which is preliminary data.</text>
</comment>
<evidence type="ECO:0000256" key="4">
    <source>
        <dbReference type="ARBA" id="ARBA00022475"/>
    </source>
</evidence>
<evidence type="ECO:0000313" key="11">
    <source>
        <dbReference type="EMBL" id="GGA48124.1"/>
    </source>
</evidence>
<feature type="transmembrane region" description="Helical" evidence="10">
    <location>
        <begin position="16"/>
        <end position="38"/>
    </location>
</feature>
<evidence type="ECO:0000256" key="10">
    <source>
        <dbReference type="SAM" id="Phobius"/>
    </source>
</evidence>
<dbReference type="Pfam" id="PF07963">
    <property type="entry name" value="N_methyl"/>
    <property type="match status" value="1"/>
</dbReference>
<comment type="subcellular location">
    <subcellularLocation>
        <location evidence="1">Cell inner membrane</location>
        <topology evidence="1">Single-pass membrane protein</topology>
    </subcellularLocation>
</comment>
<accession>A0ABQ1GQ59</accession>
<dbReference type="Gene3D" id="3.10.610.10">
    <property type="entry name" value="GSPII I/J protein-like"/>
    <property type="match status" value="1"/>
</dbReference>
<keyword evidence="12" id="KW-1185">Reference proteome</keyword>
<dbReference type="Proteomes" id="UP000618591">
    <property type="component" value="Unassembled WGS sequence"/>
</dbReference>
<dbReference type="NCBIfam" id="TIGR02532">
    <property type="entry name" value="IV_pilin_GFxxxE"/>
    <property type="match status" value="1"/>
</dbReference>
<evidence type="ECO:0000256" key="8">
    <source>
        <dbReference type="ARBA" id="ARBA00022989"/>
    </source>
</evidence>
<evidence type="ECO:0000256" key="2">
    <source>
        <dbReference type="ARBA" id="ARBA00011084"/>
    </source>
</evidence>
<dbReference type="EMBL" id="BMDW01000009">
    <property type="protein sequence ID" value="GGA48124.1"/>
    <property type="molecule type" value="Genomic_DNA"/>
</dbReference>
<proteinExistence type="inferred from homology"/>
<dbReference type="InterPro" id="IPR010055">
    <property type="entry name" value="T2SS_protein-GspJ"/>
</dbReference>
<keyword evidence="6" id="KW-0997">Cell inner membrane</keyword>
<organism evidence="11 12">
    <name type="scientific">Sphingomonas psychrolutea</name>
    <dbReference type="NCBI Taxonomy" id="1259676"/>
    <lineage>
        <taxon>Bacteria</taxon>
        <taxon>Pseudomonadati</taxon>
        <taxon>Pseudomonadota</taxon>
        <taxon>Alphaproteobacteria</taxon>
        <taxon>Sphingomonadales</taxon>
        <taxon>Sphingomonadaceae</taxon>
        <taxon>Sphingomonas</taxon>
    </lineage>
</organism>
<gene>
    <name evidence="11" type="ORF">GCM10011395_18010</name>
</gene>
<keyword evidence="4" id="KW-1003">Cell membrane</keyword>
<reference evidence="12" key="1">
    <citation type="journal article" date="2019" name="Int. J. Syst. Evol. Microbiol.">
        <title>The Global Catalogue of Microorganisms (GCM) 10K type strain sequencing project: providing services to taxonomists for standard genome sequencing and annotation.</title>
        <authorList>
            <consortium name="The Broad Institute Genomics Platform"/>
            <consortium name="The Broad Institute Genome Sequencing Center for Infectious Disease"/>
            <person name="Wu L."/>
            <person name="Ma J."/>
        </authorList>
    </citation>
    <scope>NUCLEOTIDE SEQUENCE [LARGE SCALE GENOMIC DNA]</scope>
    <source>
        <strain evidence="12">CGMCC 1.10106</strain>
    </source>
</reference>
<evidence type="ECO:0000256" key="6">
    <source>
        <dbReference type="ARBA" id="ARBA00022519"/>
    </source>
</evidence>
<keyword evidence="9 10" id="KW-0472">Membrane</keyword>
<dbReference type="InterPro" id="IPR045584">
    <property type="entry name" value="Pilin-like"/>
</dbReference>
<dbReference type="SUPFAM" id="SSF54523">
    <property type="entry name" value="Pili subunits"/>
    <property type="match status" value="1"/>
</dbReference>
<evidence type="ECO:0000256" key="1">
    <source>
        <dbReference type="ARBA" id="ARBA00004377"/>
    </source>
</evidence>
<evidence type="ECO:0000256" key="9">
    <source>
        <dbReference type="ARBA" id="ARBA00023136"/>
    </source>
</evidence>
<keyword evidence="5" id="KW-0488">Methylation</keyword>
<dbReference type="PANTHER" id="PTHR39583">
    <property type="entry name" value="TYPE II SECRETION SYSTEM PROTEIN J-RELATED"/>
    <property type="match status" value="1"/>
</dbReference>
<evidence type="ECO:0000256" key="7">
    <source>
        <dbReference type="ARBA" id="ARBA00022692"/>
    </source>
</evidence>
<keyword evidence="8 10" id="KW-1133">Transmembrane helix</keyword>
<comment type="similarity">
    <text evidence="2">Belongs to the GSP J family.</text>
</comment>
<keyword evidence="7 10" id="KW-0812">Transmembrane</keyword>
<evidence type="ECO:0000256" key="5">
    <source>
        <dbReference type="ARBA" id="ARBA00022481"/>
    </source>
</evidence>
<dbReference type="NCBIfam" id="TIGR01711">
    <property type="entry name" value="gspJ"/>
    <property type="match status" value="1"/>
</dbReference>
<dbReference type="Pfam" id="PF11612">
    <property type="entry name" value="T2SSJ"/>
    <property type="match status" value="1"/>
</dbReference>
<sequence length="209" mass="22410">MPARTTCESGFTLIEVMISLLIFGLLAAAGVSLLSFAVRAQGATGAKLEQISAMNRLSSILTADLAQAAIRQTRGMGGEVLPVFTGESGANGSTLLSFVRAGWSNLDGTRRASEQKVEYAIIDGALVRIAYPMLDGATPLPPTAMLDHVRQVALRYRIDGAWSDRWTSTPQFPVPAAIELRVQRDTGVETRQLFLVGTGYGKRVDAQAR</sequence>
<dbReference type="PANTHER" id="PTHR39583:SF2">
    <property type="entry name" value="TYPE II SECRETION SYSTEM PROTEIN J"/>
    <property type="match status" value="1"/>
</dbReference>
<dbReference type="InterPro" id="IPR012902">
    <property type="entry name" value="N_methyl_site"/>
</dbReference>
<evidence type="ECO:0000256" key="3">
    <source>
        <dbReference type="ARBA" id="ARBA00021539"/>
    </source>
</evidence>